<gene>
    <name evidence="1" type="ORF">S01H1_25785</name>
</gene>
<dbReference type="AlphaFoldDB" id="X0TFC7"/>
<proteinExistence type="predicted"/>
<comment type="caution">
    <text evidence="1">The sequence shown here is derived from an EMBL/GenBank/DDBJ whole genome shotgun (WGS) entry which is preliminary data.</text>
</comment>
<feature type="non-terminal residue" evidence="1">
    <location>
        <position position="1"/>
    </location>
</feature>
<dbReference type="EMBL" id="BARS01015600">
    <property type="protein sequence ID" value="GAF92268.1"/>
    <property type="molecule type" value="Genomic_DNA"/>
</dbReference>
<name>X0TFC7_9ZZZZ</name>
<sequence length="175" mass="20758">LKQTIAYIKDPPENKSVVGRPSLYWQVMPNDYILFSDTSEYEIKIVDPDGSLIKKISRKYVPIGYTDEEKVKRKKKQPPGRPIEFKKHKPAISWLLLSDQGYLLVRTLENPENDARRYHDIFDPQGRYLAKILLDGTLPRLWMQDKLYYIEEDDEGFPVVKRYKIKNWDKIKVEI</sequence>
<evidence type="ECO:0000313" key="1">
    <source>
        <dbReference type="EMBL" id="GAF92268.1"/>
    </source>
</evidence>
<reference evidence="1" key="1">
    <citation type="journal article" date="2014" name="Front. Microbiol.">
        <title>High frequency of phylogenetically diverse reductive dehalogenase-homologous genes in deep subseafloor sedimentary metagenomes.</title>
        <authorList>
            <person name="Kawai M."/>
            <person name="Futagami T."/>
            <person name="Toyoda A."/>
            <person name="Takaki Y."/>
            <person name="Nishi S."/>
            <person name="Hori S."/>
            <person name="Arai W."/>
            <person name="Tsubouchi T."/>
            <person name="Morono Y."/>
            <person name="Uchiyama I."/>
            <person name="Ito T."/>
            <person name="Fujiyama A."/>
            <person name="Inagaki F."/>
            <person name="Takami H."/>
        </authorList>
    </citation>
    <scope>NUCLEOTIDE SEQUENCE</scope>
    <source>
        <strain evidence="1">Expedition CK06-06</strain>
    </source>
</reference>
<organism evidence="1">
    <name type="scientific">marine sediment metagenome</name>
    <dbReference type="NCBI Taxonomy" id="412755"/>
    <lineage>
        <taxon>unclassified sequences</taxon>
        <taxon>metagenomes</taxon>
        <taxon>ecological metagenomes</taxon>
    </lineage>
</organism>
<protein>
    <recommendedName>
        <fullName evidence="2">Dipeptidylpeptidase IV N-terminal domain-containing protein</fullName>
    </recommendedName>
</protein>
<evidence type="ECO:0008006" key="2">
    <source>
        <dbReference type="Google" id="ProtNLM"/>
    </source>
</evidence>
<accession>X0TFC7</accession>